<evidence type="ECO:0000313" key="9">
    <source>
        <dbReference type="EMBL" id="RST85035.1"/>
    </source>
</evidence>
<evidence type="ECO:0000259" key="7">
    <source>
        <dbReference type="PROSITE" id="PS00623"/>
    </source>
</evidence>
<dbReference type="Pfam" id="PF05199">
    <property type="entry name" value="GMC_oxred_C"/>
    <property type="match status" value="1"/>
</dbReference>
<evidence type="ECO:0000313" key="10">
    <source>
        <dbReference type="Proteomes" id="UP000278398"/>
    </source>
</evidence>
<name>A0A429YUB5_9HYPH</name>
<dbReference type="PANTHER" id="PTHR11552:SF147">
    <property type="entry name" value="CHOLINE DEHYDROGENASE, MITOCHONDRIAL"/>
    <property type="match status" value="1"/>
</dbReference>
<feature type="binding site" evidence="5">
    <location>
        <position position="229"/>
    </location>
    <ligand>
        <name>FAD</name>
        <dbReference type="ChEBI" id="CHEBI:57692"/>
    </ligand>
</feature>
<dbReference type="InterPro" id="IPR036188">
    <property type="entry name" value="FAD/NAD-bd_sf"/>
</dbReference>
<gene>
    <name evidence="9" type="ORF">EJC49_17815</name>
</gene>
<feature type="domain" description="Glucose-methanol-choline oxidoreductase N-terminal" evidence="7">
    <location>
        <begin position="89"/>
        <end position="112"/>
    </location>
</feature>
<feature type="binding site" evidence="5">
    <location>
        <position position="91"/>
    </location>
    <ligand>
        <name>FAD</name>
        <dbReference type="ChEBI" id="CHEBI:57692"/>
    </ligand>
</feature>
<keyword evidence="4 5" id="KW-0274">FAD</keyword>
<dbReference type="Proteomes" id="UP000278398">
    <property type="component" value="Unassembled WGS sequence"/>
</dbReference>
<dbReference type="InterPro" id="IPR000172">
    <property type="entry name" value="GMC_OxRdtase_N"/>
</dbReference>
<comment type="cofactor">
    <cofactor evidence="1 5">
        <name>FAD</name>
        <dbReference type="ChEBI" id="CHEBI:57692"/>
    </cofactor>
</comment>
<dbReference type="InterPro" id="IPR007867">
    <property type="entry name" value="GMC_OxRtase_C"/>
</dbReference>
<organism evidence="9 10">
    <name type="scientific">Aquibium carbonis</name>
    <dbReference type="NCBI Taxonomy" id="2495581"/>
    <lineage>
        <taxon>Bacteria</taxon>
        <taxon>Pseudomonadati</taxon>
        <taxon>Pseudomonadota</taxon>
        <taxon>Alphaproteobacteria</taxon>
        <taxon>Hyphomicrobiales</taxon>
        <taxon>Phyllobacteriaceae</taxon>
        <taxon>Aquibium</taxon>
    </lineage>
</organism>
<dbReference type="RefSeq" id="WP_126701285.1">
    <property type="nucleotide sequence ID" value="NZ_RWKW01000069.1"/>
</dbReference>
<dbReference type="SUPFAM" id="SSF51905">
    <property type="entry name" value="FAD/NAD(P)-binding domain"/>
    <property type="match status" value="1"/>
</dbReference>
<dbReference type="OrthoDB" id="9785276at2"/>
<dbReference type="Gene3D" id="3.30.560.10">
    <property type="entry name" value="Glucose Oxidase, domain 3"/>
    <property type="match status" value="1"/>
</dbReference>
<dbReference type="PANTHER" id="PTHR11552">
    <property type="entry name" value="GLUCOSE-METHANOL-CHOLINE GMC OXIDOREDUCTASE"/>
    <property type="match status" value="1"/>
</dbReference>
<evidence type="ECO:0000256" key="6">
    <source>
        <dbReference type="RuleBase" id="RU003968"/>
    </source>
</evidence>
<dbReference type="GO" id="GO:0016614">
    <property type="term" value="F:oxidoreductase activity, acting on CH-OH group of donors"/>
    <property type="evidence" value="ECO:0007669"/>
    <property type="project" value="InterPro"/>
</dbReference>
<dbReference type="Gene3D" id="3.50.50.60">
    <property type="entry name" value="FAD/NAD(P)-binding domain"/>
    <property type="match status" value="1"/>
</dbReference>
<sequence length="532" mass="56154">MIQTPEPDLATTFDVIIVGGGSAGCLLAARLSEEPGRRVLLVEAGEEASDPDIWKPAAWPALQGRSYDRDYRTEPQPGTAGRVHHWARGKVVGGSSCLHAMGYMRGHAADFEAWVEATGDERWSWASLQPAFQAIEDHPLGGDGIHGKGGPMPVYMPGEEVSLVARAFIEAGAALGLARIPGHNSGQMIGVTPNSLNIRDGRRVTAADAWLTPEVRARKNLTIFTGTQVRRLVLSGSRVGSVEMLTPAGETTVSAERILLCAGALESPALLMRSGIGPQAVLAAANVACVLDSPDVGSNLQDHLLGAGNLYQARRPVPPSRLQHSESMAYMRAGDFAGTGQPEIVVGCGVAPIVSDQFDAPEAGSAYSLLFGITHPTSRGTVRISGPDLGDRLVIDPAYLRTQRDRTLFRAALEAARAIGHHQDLSEWREREMLPGPLGSPAEIDAFVAKAVITHHHPSGTCRMGKDGNAVVNARLQLNGLDNLFIVDASVMPGLTAGPIHAAVLAIAETFVAADEAGRVDDAQARASGTPL</sequence>
<dbReference type="SUPFAM" id="SSF54373">
    <property type="entry name" value="FAD-linked reductases, C-terminal domain"/>
    <property type="match status" value="1"/>
</dbReference>
<feature type="domain" description="Glucose-methanol-choline oxidoreductase N-terminal" evidence="8">
    <location>
        <begin position="263"/>
        <end position="277"/>
    </location>
</feature>
<proteinExistence type="inferred from homology"/>
<evidence type="ECO:0000256" key="5">
    <source>
        <dbReference type="PIRSR" id="PIRSR000137-2"/>
    </source>
</evidence>
<reference evidence="9 10" key="1">
    <citation type="submission" date="2018-12" db="EMBL/GenBank/DDBJ databases">
        <title>Mesorhizobium carbonis sp. nov., isolated from coal mine water.</title>
        <authorList>
            <person name="Xin W."/>
            <person name="Xu Z."/>
            <person name="Xiang F."/>
            <person name="Zhang J."/>
            <person name="Xi L."/>
            <person name="Liu J."/>
        </authorList>
    </citation>
    <scope>NUCLEOTIDE SEQUENCE [LARGE SCALE GENOMIC DNA]</scope>
    <source>
        <strain evidence="9 10">B2.3</strain>
    </source>
</reference>
<dbReference type="PIRSF" id="PIRSF000137">
    <property type="entry name" value="Alcohol_oxidase"/>
    <property type="match status" value="1"/>
</dbReference>
<dbReference type="GO" id="GO:0050660">
    <property type="term" value="F:flavin adenine dinucleotide binding"/>
    <property type="evidence" value="ECO:0007669"/>
    <property type="project" value="InterPro"/>
</dbReference>
<protein>
    <submittedName>
        <fullName evidence="9">GMC family oxidoreductase</fullName>
    </submittedName>
</protein>
<dbReference type="Pfam" id="PF00732">
    <property type="entry name" value="GMC_oxred_N"/>
    <property type="match status" value="1"/>
</dbReference>
<dbReference type="EMBL" id="RWKW01000069">
    <property type="protein sequence ID" value="RST85035.1"/>
    <property type="molecule type" value="Genomic_DNA"/>
</dbReference>
<evidence type="ECO:0000256" key="1">
    <source>
        <dbReference type="ARBA" id="ARBA00001974"/>
    </source>
</evidence>
<comment type="similarity">
    <text evidence="2 6">Belongs to the GMC oxidoreductase family.</text>
</comment>
<keyword evidence="10" id="KW-1185">Reference proteome</keyword>
<dbReference type="PROSITE" id="PS00623">
    <property type="entry name" value="GMC_OXRED_1"/>
    <property type="match status" value="1"/>
</dbReference>
<comment type="caution">
    <text evidence="9">The sequence shown here is derived from an EMBL/GenBank/DDBJ whole genome shotgun (WGS) entry which is preliminary data.</text>
</comment>
<evidence type="ECO:0000256" key="2">
    <source>
        <dbReference type="ARBA" id="ARBA00010790"/>
    </source>
</evidence>
<accession>A0A429YUB5</accession>
<dbReference type="PROSITE" id="PS00624">
    <property type="entry name" value="GMC_OXRED_2"/>
    <property type="match status" value="1"/>
</dbReference>
<evidence type="ECO:0000259" key="8">
    <source>
        <dbReference type="PROSITE" id="PS00624"/>
    </source>
</evidence>
<evidence type="ECO:0000256" key="4">
    <source>
        <dbReference type="ARBA" id="ARBA00022827"/>
    </source>
</evidence>
<dbReference type="AlphaFoldDB" id="A0A429YUB5"/>
<keyword evidence="3 6" id="KW-0285">Flavoprotein</keyword>
<evidence type="ECO:0000256" key="3">
    <source>
        <dbReference type="ARBA" id="ARBA00022630"/>
    </source>
</evidence>
<dbReference type="InterPro" id="IPR012132">
    <property type="entry name" value="GMC_OxRdtase"/>
</dbReference>